<dbReference type="InterPro" id="IPR050304">
    <property type="entry name" value="MT-severing_AAA_ATPase"/>
</dbReference>
<evidence type="ECO:0000259" key="1">
    <source>
        <dbReference type="Pfam" id="PF00004"/>
    </source>
</evidence>
<feature type="non-terminal residue" evidence="2">
    <location>
        <position position="1"/>
    </location>
</feature>
<accession>A0A0A9XNX8</accession>
<sequence length="100" mass="10611">GPPGTGKTLLARRLVSELNASLFTINGAELVTSGGKSTERALVDLFQLASQQAPSIVFMDEVDSLCPSRVHGSPHQNRITSTVLTLLDGGGENQFTQIFV</sequence>
<reference evidence="2" key="2">
    <citation type="submission" date="2014-07" db="EMBL/GenBank/DDBJ databases">
        <authorList>
            <person name="Hull J."/>
        </authorList>
    </citation>
    <scope>NUCLEOTIDE SEQUENCE</scope>
</reference>
<dbReference type="EMBL" id="GDHC01008213">
    <property type="protein sequence ID" value="JAQ10416.1"/>
    <property type="molecule type" value="Transcribed_RNA"/>
</dbReference>
<dbReference type="Gene3D" id="3.40.50.300">
    <property type="entry name" value="P-loop containing nucleotide triphosphate hydrolases"/>
    <property type="match status" value="1"/>
</dbReference>
<dbReference type="GO" id="GO:0016887">
    <property type="term" value="F:ATP hydrolysis activity"/>
    <property type="evidence" value="ECO:0007669"/>
    <property type="project" value="InterPro"/>
</dbReference>
<dbReference type="PANTHER" id="PTHR23074">
    <property type="entry name" value="AAA DOMAIN-CONTAINING"/>
    <property type="match status" value="1"/>
</dbReference>
<evidence type="ECO:0000313" key="3">
    <source>
        <dbReference type="EMBL" id="JAG21353.1"/>
    </source>
</evidence>
<dbReference type="SUPFAM" id="SSF52540">
    <property type="entry name" value="P-loop containing nucleoside triphosphate hydrolases"/>
    <property type="match status" value="1"/>
</dbReference>
<dbReference type="GO" id="GO:0007033">
    <property type="term" value="P:vacuole organization"/>
    <property type="evidence" value="ECO:0007669"/>
    <property type="project" value="TreeGrafter"/>
</dbReference>
<proteinExistence type="predicted"/>
<dbReference type="InterPro" id="IPR027417">
    <property type="entry name" value="P-loop_NTPase"/>
</dbReference>
<organism evidence="2">
    <name type="scientific">Lygus hesperus</name>
    <name type="common">Western plant bug</name>
    <dbReference type="NCBI Taxonomy" id="30085"/>
    <lineage>
        <taxon>Eukaryota</taxon>
        <taxon>Metazoa</taxon>
        <taxon>Ecdysozoa</taxon>
        <taxon>Arthropoda</taxon>
        <taxon>Hexapoda</taxon>
        <taxon>Insecta</taxon>
        <taxon>Pterygota</taxon>
        <taxon>Neoptera</taxon>
        <taxon>Paraneoptera</taxon>
        <taxon>Hemiptera</taxon>
        <taxon>Heteroptera</taxon>
        <taxon>Panheteroptera</taxon>
        <taxon>Cimicomorpha</taxon>
        <taxon>Miridae</taxon>
        <taxon>Mirini</taxon>
        <taxon>Lygus</taxon>
    </lineage>
</organism>
<dbReference type="AlphaFoldDB" id="A0A0A9XNX8"/>
<protein>
    <submittedName>
        <fullName evidence="4">ATPase family gene 2 protein</fullName>
    </submittedName>
</protein>
<dbReference type="Pfam" id="PF00004">
    <property type="entry name" value="AAA"/>
    <property type="match status" value="1"/>
</dbReference>
<dbReference type="GO" id="GO:0016197">
    <property type="term" value="P:endosomal transport"/>
    <property type="evidence" value="ECO:0007669"/>
    <property type="project" value="TreeGrafter"/>
</dbReference>
<dbReference type="GO" id="GO:0005524">
    <property type="term" value="F:ATP binding"/>
    <property type="evidence" value="ECO:0007669"/>
    <property type="project" value="InterPro"/>
</dbReference>
<reference evidence="2" key="1">
    <citation type="journal article" date="2014" name="PLoS ONE">
        <title>Transcriptome-Based Identification of ABC Transporters in the Western Tarnished Plant Bug Lygus hesperus.</title>
        <authorList>
            <person name="Hull J.J."/>
            <person name="Chaney K."/>
            <person name="Geib S.M."/>
            <person name="Fabrick J.A."/>
            <person name="Brent C.S."/>
            <person name="Walsh D."/>
            <person name="Lavine L.C."/>
        </authorList>
    </citation>
    <scope>NUCLEOTIDE SEQUENCE</scope>
</reference>
<gene>
    <name evidence="4" type="primary">AFG2_0</name>
    <name evidence="2" type="ORF">CM83_8610</name>
    <name evidence="3" type="ORF">CM83_8616</name>
    <name evidence="4" type="ORF">g.18891</name>
</gene>
<name>A0A0A9XNX8_LYGHE</name>
<dbReference type="InterPro" id="IPR003959">
    <property type="entry name" value="ATPase_AAA_core"/>
</dbReference>
<dbReference type="EMBL" id="GBHO01022251">
    <property type="protein sequence ID" value="JAG21353.1"/>
    <property type="molecule type" value="Transcribed_RNA"/>
</dbReference>
<feature type="domain" description="ATPase AAA-type core" evidence="1">
    <location>
        <begin position="1"/>
        <end position="93"/>
    </location>
</feature>
<dbReference type="EMBL" id="GBHO01022253">
    <property type="protein sequence ID" value="JAG21351.1"/>
    <property type="molecule type" value="Transcribed_RNA"/>
</dbReference>
<dbReference type="PANTHER" id="PTHR23074:SF72">
    <property type="entry name" value="VACUOLAR PROTEIN SORTING-ASSOCIATED PROTEIN 4B"/>
    <property type="match status" value="1"/>
</dbReference>
<evidence type="ECO:0000313" key="2">
    <source>
        <dbReference type="EMBL" id="JAG21351.1"/>
    </source>
</evidence>
<reference evidence="4" key="3">
    <citation type="journal article" date="2016" name="Gigascience">
        <title>De novo construction of an expanded transcriptome assembly for the western tarnished plant bug, Lygus hesperus.</title>
        <authorList>
            <person name="Tassone E.E."/>
            <person name="Geib S.M."/>
            <person name="Hall B."/>
            <person name="Fabrick J.A."/>
            <person name="Brent C.S."/>
            <person name="Hull J.J."/>
        </authorList>
    </citation>
    <scope>NUCLEOTIDE SEQUENCE</scope>
</reference>
<evidence type="ECO:0000313" key="4">
    <source>
        <dbReference type="EMBL" id="JAQ10416.1"/>
    </source>
</evidence>